<protein>
    <submittedName>
        <fullName evidence="2">CD3e molecule associated protein</fullName>
    </submittedName>
</protein>
<dbReference type="AlphaFoldDB" id="A0A3Q2YQ21"/>
<feature type="region of interest" description="Disordered" evidence="1">
    <location>
        <begin position="1"/>
        <end position="28"/>
    </location>
</feature>
<dbReference type="RefSeq" id="XP_019717122.1">
    <property type="nucleotide sequence ID" value="XM_019861563.1"/>
</dbReference>
<feature type="region of interest" description="Disordered" evidence="1">
    <location>
        <begin position="164"/>
        <end position="276"/>
    </location>
</feature>
<feature type="compositionally biased region" description="Basic residues" evidence="1">
    <location>
        <begin position="191"/>
        <end position="201"/>
    </location>
</feature>
<reference evidence="2" key="1">
    <citation type="submission" date="2025-08" db="UniProtKB">
        <authorList>
            <consortium name="Ensembl"/>
        </authorList>
    </citation>
    <scope>IDENTIFICATION</scope>
</reference>
<feature type="compositionally biased region" description="Basic and acidic residues" evidence="1">
    <location>
        <begin position="202"/>
        <end position="237"/>
    </location>
</feature>
<evidence type="ECO:0000256" key="1">
    <source>
        <dbReference type="SAM" id="MobiDB-lite"/>
    </source>
</evidence>
<evidence type="ECO:0000313" key="3">
    <source>
        <dbReference type="Proteomes" id="UP000264820"/>
    </source>
</evidence>
<keyword evidence="3" id="KW-1185">Reference proteome</keyword>
<dbReference type="OrthoDB" id="10071093at2759"/>
<dbReference type="Proteomes" id="UP000264820">
    <property type="component" value="Unplaced"/>
</dbReference>
<accession>A0A3Q2YQ21</accession>
<dbReference type="Ensembl" id="ENSHCOT00000023464.1">
    <property type="protein sequence ID" value="ENSHCOP00000015527.1"/>
    <property type="gene ID" value="ENSHCOG00000019142.1"/>
</dbReference>
<dbReference type="STRING" id="109280.ENSHCOP00000015527"/>
<dbReference type="Pfam" id="PF08208">
    <property type="entry name" value="RNA_polI_A34"/>
    <property type="match status" value="1"/>
</dbReference>
<name>A0A3Q2YQ21_HIPCM</name>
<proteinExistence type="predicted"/>
<dbReference type="PANTHER" id="PTHR15484:SF8">
    <property type="entry name" value="DNA-DIRECTED RNA POLYMERASE I SUBUNIT RPA34"/>
    <property type="match status" value="1"/>
</dbReference>
<dbReference type="OMA" id="FQEEVMM"/>
<evidence type="ECO:0000313" key="2">
    <source>
        <dbReference type="Ensembl" id="ENSHCOP00000015527.1"/>
    </source>
</evidence>
<dbReference type="GO" id="GO:0005736">
    <property type="term" value="C:RNA polymerase I complex"/>
    <property type="evidence" value="ECO:0007669"/>
    <property type="project" value="TreeGrafter"/>
</dbReference>
<reference evidence="2" key="2">
    <citation type="submission" date="2025-09" db="UniProtKB">
        <authorList>
            <consortium name="Ensembl"/>
        </authorList>
    </citation>
    <scope>IDENTIFICATION</scope>
</reference>
<dbReference type="GO" id="GO:0003723">
    <property type="term" value="F:RNA binding"/>
    <property type="evidence" value="ECO:0007669"/>
    <property type="project" value="TreeGrafter"/>
</dbReference>
<feature type="compositionally biased region" description="Basic residues" evidence="1">
    <location>
        <begin position="263"/>
        <end position="276"/>
    </location>
</feature>
<dbReference type="GeneTree" id="ENSGT00450000040362"/>
<dbReference type="GeneID" id="109510890"/>
<sequence length="276" mass="30311">MPGDVSSSSSEDEASHPPAEASFRQKHVERSSKYQCPDDFVCFSHKPCSNTLTESLKSSESELWLIKAPANFDPRCLRGASVNLSGFQTLKLPSASAAGEGHGQQVYNILASNHGTADLRLLTAASSSPVVGPAFSGLLSVCESYGGARAPPCVVHAPPAPAIPPGLKQRFQPFGSKTPTTAQETQDEDRKRKKKKKKDKHIKKEEEVRVKQEVEETGQEHTEEESSRKRKKVKEEVAVVQVKQELKRELDVGALYNDDSSAKKKKKRKKSKMDAE</sequence>
<feature type="compositionally biased region" description="Polar residues" evidence="1">
    <location>
        <begin position="175"/>
        <end position="184"/>
    </location>
</feature>
<dbReference type="PANTHER" id="PTHR15484">
    <property type="entry name" value="DNA-DIRECTED RNA POLYMERASE I SUBUNIT RPA34"/>
    <property type="match status" value="1"/>
</dbReference>
<dbReference type="InterPro" id="IPR013240">
    <property type="entry name" value="DNA-dir_RNA_pol1_su_RPA34"/>
</dbReference>
<dbReference type="Gene3D" id="6.20.250.70">
    <property type="match status" value="1"/>
</dbReference>
<dbReference type="GO" id="GO:0006360">
    <property type="term" value="P:transcription by RNA polymerase I"/>
    <property type="evidence" value="ECO:0007669"/>
    <property type="project" value="InterPro"/>
</dbReference>
<organism evidence="2 3">
    <name type="scientific">Hippocampus comes</name>
    <name type="common">Tiger tail seahorse</name>
    <dbReference type="NCBI Taxonomy" id="109280"/>
    <lineage>
        <taxon>Eukaryota</taxon>
        <taxon>Metazoa</taxon>
        <taxon>Chordata</taxon>
        <taxon>Craniata</taxon>
        <taxon>Vertebrata</taxon>
        <taxon>Euteleostomi</taxon>
        <taxon>Actinopterygii</taxon>
        <taxon>Neopterygii</taxon>
        <taxon>Teleostei</taxon>
        <taxon>Neoteleostei</taxon>
        <taxon>Acanthomorphata</taxon>
        <taxon>Syngnathiaria</taxon>
        <taxon>Syngnathiformes</taxon>
        <taxon>Syngnathoidei</taxon>
        <taxon>Syngnathidae</taxon>
        <taxon>Hippocampus</taxon>
    </lineage>
</organism>
<dbReference type="CTD" id="10849"/>